<organism evidence="1 2">
    <name type="scientific">Bacteroides pyogenes F0041</name>
    <dbReference type="NCBI Taxonomy" id="1321819"/>
    <lineage>
        <taxon>Bacteria</taxon>
        <taxon>Pseudomonadati</taxon>
        <taxon>Bacteroidota</taxon>
        <taxon>Bacteroidia</taxon>
        <taxon>Bacteroidales</taxon>
        <taxon>Bacteroidaceae</taxon>
        <taxon>Bacteroides</taxon>
    </lineage>
</organism>
<name>U2DHQ9_9BACE</name>
<sequence>MSCRGFFVDLIPVLTGGIKSFLLYYDNKDSKHSPVLRIGDGDKADKQELFFLSKS</sequence>
<comment type="caution">
    <text evidence="1">The sequence shown here is derived from an EMBL/GenBank/DDBJ whole genome shotgun (WGS) entry which is preliminary data.</text>
</comment>
<dbReference type="AlphaFoldDB" id="U2DHQ9"/>
<dbReference type="EMBL" id="AWSV01000175">
    <property type="protein sequence ID" value="ERI81017.1"/>
    <property type="molecule type" value="Genomic_DNA"/>
</dbReference>
<evidence type="ECO:0000313" key="1">
    <source>
        <dbReference type="EMBL" id="ERI81017.1"/>
    </source>
</evidence>
<proteinExistence type="predicted"/>
<gene>
    <name evidence="1" type="ORF">HMPREF1981_03405</name>
</gene>
<dbReference type="HOGENOM" id="CLU_3022486_0_0_10"/>
<evidence type="ECO:0000313" key="2">
    <source>
        <dbReference type="Proteomes" id="UP000016496"/>
    </source>
</evidence>
<accession>U2DHQ9</accession>
<protein>
    <submittedName>
        <fullName evidence="1">Uncharacterized protein</fullName>
    </submittedName>
</protein>
<reference evidence="1 2" key="1">
    <citation type="submission" date="2013-08" db="EMBL/GenBank/DDBJ databases">
        <authorList>
            <person name="Weinstock G."/>
            <person name="Sodergren E."/>
            <person name="Wylie T."/>
            <person name="Fulton L."/>
            <person name="Fulton R."/>
            <person name="Fronick C."/>
            <person name="O'Laughlin M."/>
            <person name="Godfrey J."/>
            <person name="Miner T."/>
            <person name="Herter B."/>
            <person name="Appelbaum E."/>
            <person name="Cordes M."/>
            <person name="Lek S."/>
            <person name="Wollam A."/>
            <person name="Pepin K.H."/>
            <person name="Palsikar V.B."/>
            <person name="Mitreva M."/>
            <person name="Wilson R.K."/>
        </authorList>
    </citation>
    <scope>NUCLEOTIDE SEQUENCE [LARGE SCALE GENOMIC DNA]</scope>
    <source>
        <strain evidence="1 2">F0041</strain>
    </source>
</reference>
<dbReference type="Proteomes" id="UP000016496">
    <property type="component" value="Unassembled WGS sequence"/>
</dbReference>